<sequence>MHFPTIIAALTQASLISAYTSYHSKQYCDQTRPVVIRYNAAVGTCYNIDGAASYEFGGVGAPNRWVCSVYTQGDCKGKAAAYTSNSESTTCTNSPIGWIYSYKCSFI</sequence>
<dbReference type="Proteomes" id="UP000805649">
    <property type="component" value="Unassembled WGS sequence"/>
</dbReference>
<reference evidence="1 2" key="1">
    <citation type="journal article" date="2020" name="Phytopathology">
        <title>Genome Sequence Resources of Colletotrichum truncatum, C. plurivorum, C. musicola, and C. sojae: Four Species Pathogenic to Soybean (Glycine max).</title>
        <authorList>
            <person name="Rogerio F."/>
            <person name="Boufleur T.R."/>
            <person name="Ciampi-Guillardi M."/>
            <person name="Sukno S.A."/>
            <person name="Thon M.R."/>
            <person name="Massola Junior N.S."/>
            <person name="Baroncelli R."/>
        </authorList>
    </citation>
    <scope>NUCLEOTIDE SEQUENCE [LARGE SCALE GENOMIC DNA]</scope>
    <source>
        <strain evidence="1 2">CMES1059</strain>
    </source>
</reference>
<accession>A0ACC3YS26</accession>
<organism evidence="1 2">
    <name type="scientific">Colletotrichum truncatum</name>
    <name type="common">Anthracnose fungus</name>
    <name type="synonym">Colletotrichum capsici</name>
    <dbReference type="NCBI Taxonomy" id="5467"/>
    <lineage>
        <taxon>Eukaryota</taxon>
        <taxon>Fungi</taxon>
        <taxon>Dikarya</taxon>
        <taxon>Ascomycota</taxon>
        <taxon>Pezizomycotina</taxon>
        <taxon>Sordariomycetes</taxon>
        <taxon>Hypocreomycetidae</taxon>
        <taxon>Glomerellales</taxon>
        <taxon>Glomerellaceae</taxon>
        <taxon>Colletotrichum</taxon>
        <taxon>Colletotrichum truncatum species complex</taxon>
    </lineage>
</organism>
<comment type="caution">
    <text evidence="1">The sequence shown here is derived from an EMBL/GenBank/DDBJ whole genome shotgun (WGS) entry which is preliminary data.</text>
</comment>
<evidence type="ECO:0000313" key="2">
    <source>
        <dbReference type="Proteomes" id="UP000805649"/>
    </source>
</evidence>
<protein>
    <submittedName>
        <fullName evidence="1">Uncharacterized protein</fullName>
    </submittedName>
</protein>
<keyword evidence="2" id="KW-1185">Reference proteome</keyword>
<evidence type="ECO:0000313" key="1">
    <source>
        <dbReference type="EMBL" id="KAL0934743.1"/>
    </source>
</evidence>
<gene>
    <name evidence="1" type="ORF">CTRU02_209334</name>
</gene>
<name>A0ACC3YS26_COLTU</name>
<proteinExistence type="predicted"/>
<dbReference type="EMBL" id="VUJX02000006">
    <property type="protein sequence ID" value="KAL0934743.1"/>
    <property type="molecule type" value="Genomic_DNA"/>
</dbReference>